<dbReference type="EMBL" id="FMSV02000411">
    <property type="protein sequence ID" value="SEH05996.1"/>
    <property type="molecule type" value="Genomic_DNA"/>
</dbReference>
<protein>
    <submittedName>
        <fullName evidence="1">Uncharacterized protein</fullName>
    </submittedName>
</protein>
<evidence type="ECO:0000313" key="2">
    <source>
        <dbReference type="Proteomes" id="UP000236724"/>
    </source>
</evidence>
<name>A0A1H6FA18_9GAMM</name>
<reference evidence="1 2" key="1">
    <citation type="submission" date="2016-10" db="EMBL/GenBank/DDBJ databases">
        <authorList>
            <person name="de Groot N.N."/>
        </authorList>
    </citation>
    <scope>NUCLEOTIDE SEQUENCE [LARGE SCALE GENOMIC DNA]</scope>
    <source>
        <strain evidence="1">MBHS1</strain>
    </source>
</reference>
<gene>
    <name evidence="1" type="ORF">MBHS_01851</name>
</gene>
<dbReference type="Proteomes" id="UP000236724">
    <property type="component" value="Unassembled WGS sequence"/>
</dbReference>
<proteinExistence type="predicted"/>
<sequence>MARIPYNGYLEIWLQRVTQPKTVDIDFVSNEIICKIVDGENVTLWENNWIASRILLKALDVTKIVVAPADEINEVVKPDEIELFTQNALSQSQ</sequence>
<dbReference type="OrthoDB" id="9780724at2"/>
<keyword evidence="2" id="KW-1185">Reference proteome</keyword>
<organism evidence="1 2">
    <name type="scientific">Candidatus Venteria ishoeyi</name>
    <dbReference type="NCBI Taxonomy" id="1899563"/>
    <lineage>
        <taxon>Bacteria</taxon>
        <taxon>Pseudomonadati</taxon>
        <taxon>Pseudomonadota</taxon>
        <taxon>Gammaproteobacteria</taxon>
        <taxon>Thiotrichales</taxon>
        <taxon>Thiotrichaceae</taxon>
        <taxon>Venteria</taxon>
    </lineage>
</organism>
<accession>A0A1H6FA18</accession>
<dbReference type="AlphaFoldDB" id="A0A1H6FA18"/>
<dbReference type="RefSeq" id="WP_103919838.1">
    <property type="nucleotide sequence ID" value="NZ_FMSV02000411.1"/>
</dbReference>
<evidence type="ECO:0000313" key="1">
    <source>
        <dbReference type="EMBL" id="SEH05996.1"/>
    </source>
</evidence>